<proteinExistence type="predicted"/>
<protein>
    <recommendedName>
        <fullName evidence="4">F-box domain-containing protein</fullName>
    </recommendedName>
</protein>
<dbReference type="HOGENOM" id="CLU_063714_0_0_1"/>
<evidence type="ECO:0000313" key="3">
    <source>
        <dbReference type="Proteomes" id="UP000053593"/>
    </source>
</evidence>
<evidence type="ECO:0000313" key="2">
    <source>
        <dbReference type="EMBL" id="KIK59355.1"/>
    </source>
</evidence>
<sequence>MSISDLPPELYRIIASNITDRPTLLSLLRTSRYLSIEAERSLYHTFDNIHDVKRQTLFLQRVVDCPRLARFVRSYRIHSTHSTASEALRTFCNSTPCATRESQIFLFWTLFPVALRLFVNLKVLTFHSGSPYDGGPDVLPMARFLRGCPFQLETLEWGWYTPNEPRDLLPFLATQQHLHNISLRGWDAEAFPGPAEYTSTLNNHAVADFDTDSAEESGGETSLDVLRRTRSGRSLVVSSPAQQPDSPSLSRSKKSKSYHCSLSALTGCLGVIRAFLPGHRITHLRWLSDLDDPWNEAPGFSLDTPGFADSLRQIQYLHFGTWFARPGLGILAPYLSQVIFLELTDVDKHSTATTDIDNPIPLGFGRKWRRDRDRDGDGEEDSRMLTSKLFRTCVSLQMIDIALEPSRRRCVVEGKSCCLYTRWRRDAGLVDSRLAIHDDWPDIALQDELASI</sequence>
<dbReference type="OrthoDB" id="3232239at2759"/>
<evidence type="ECO:0008006" key="4">
    <source>
        <dbReference type="Google" id="ProtNLM"/>
    </source>
</evidence>
<organism evidence="2 3">
    <name type="scientific">Collybiopsis luxurians FD-317 M1</name>
    <dbReference type="NCBI Taxonomy" id="944289"/>
    <lineage>
        <taxon>Eukaryota</taxon>
        <taxon>Fungi</taxon>
        <taxon>Dikarya</taxon>
        <taxon>Basidiomycota</taxon>
        <taxon>Agaricomycotina</taxon>
        <taxon>Agaricomycetes</taxon>
        <taxon>Agaricomycetidae</taxon>
        <taxon>Agaricales</taxon>
        <taxon>Marasmiineae</taxon>
        <taxon>Omphalotaceae</taxon>
        <taxon>Collybiopsis</taxon>
        <taxon>Collybiopsis luxurians</taxon>
    </lineage>
</organism>
<evidence type="ECO:0000256" key="1">
    <source>
        <dbReference type="SAM" id="MobiDB-lite"/>
    </source>
</evidence>
<keyword evidence="3" id="KW-1185">Reference proteome</keyword>
<name>A0A0D0B7A6_9AGAR</name>
<feature type="compositionally biased region" description="Polar residues" evidence="1">
    <location>
        <begin position="236"/>
        <end position="245"/>
    </location>
</feature>
<accession>A0A0D0B7A6</accession>
<dbReference type="AlphaFoldDB" id="A0A0D0B7A6"/>
<feature type="region of interest" description="Disordered" evidence="1">
    <location>
        <begin position="233"/>
        <end position="254"/>
    </location>
</feature>
<dbReference type="Proteomes" id="UP000053593">
    <property type="component" value="Unassembled WGS sequence"/>
</dbReference>
<dbReference type="EMBL" id="KN834780">
    <property type="protein sequence ID" value="KIK59355.1"/>
    <property type="molecule type" value="Genomic_DNA"/>
</dbReference>
<gene>
    <name evidence="2" type="ORF">GYMLUDRAFT_245423</name>
</gene>
<reference evidence="2 3" key="1">
    <citation type="submission" date="2014-04" db="EMBL/GenBank/DDBJ databases">
        <title>Evolutionary Origins and Diversification of the Mycorrhizal Mutualists.</title>
        <authorList>
            <consortium name="DOE Joint Genome Institute"/>
            <consortium name="Mycorrhizal Genomics Consortium"/>
            <person name="Kohler A."/>
            <person name="Kuo A."/>
            <person name="Nagy L.G."/>
            <person name="Floudas D."/>
            <person name="Copeland A."/>
            <person name="Barry K.W."/>
            <person name="Cichocki N."/>
            <person name="Veneault-Fourrey C."/>
            <person name="LaButti K."/>
            <person name="Lindquist E.A."/>
            <person name="Lipzen A."/>
            <person name="Lundell T."/>
            <person name="Morin E."/>
            <person name="Murat C."/>
            <person name="Riley R."/>
            <person name="Ohm R."/>
            <person name="Sun H."/>
            <person name="Tunlid A."/>
            <person name="Henrissat B."/>
            <person name="Grigoriev I.V."/>
            <person name="Hibbett D.S."/>
            <person name="Martin F."/>
        </authorList>
    </citation>
    <scope>NUCLEOTIDE SEQUENCE [LARGE SCALE GENOMIC DNA]</scope>
    <source>
        <strain evidence="2 3">FD-317 M1</strain>
    </source>
</reference>